<sequence length="238" mass="25805">MKISIALLSILLGLTIALPRPETQRGGHHPESTALDLPHGTWRRALDAPHGSWIHNPASGTDDLEQISHSTEGPGGSPTSRKRQYSTSLIHPSFTHVWTVTPGVGYFEASQTGYVRFGTTETDQTFEPDTSLRGHNATVGFDVPQGTLTDGMSFEVFTALSTLVLEKDKDKANTNDSRGDYIARFIVNGGVAQLAHGEAGKFQVPDKEHFTLQIVGTFRVEFQFDTSAGKGLTVTRVG</sequence>
<feature type="region of interest" description="Disordered" evidence="1">
    <location>
        <begin position="49"/>
        <end position="85"/>
    </location>
</feature>
<proteinExistence type="predicted"/>
<evidence type="ECO:0000256" key="1">
    <source>
        <dbReference type="SAM" id="MobiDB-lite"/>
    </source>
</evidence>
<evidence type="ECO:0000313" key="4">
    <source>
        <dbReference type="Proteomes" id="UP001521785"/>
    </source>
</evidence>
<comment type="caution">
    <text evidence="3">The sequence shown here is derived from an EMBL/GenBank/DDBJ whole genome shotgun (WGS) entry which is preliminary data.</text>
</comment>
<accession>A0ABR3QT14</accession>
<dbReference type="EMBL" id="JAKJXO020000016">
    <property type="protein sequence ID" value="KAL1595300.1"/>
    <property type="molecule type" value="Genomic_DNA"/>
</dbReference>
<reference evidence="3 4" key="1">
    <citation type="submission" date="2024-02" db="EMBL/GenBank/DDBJ databases">
        <title>De novo assembly and annotation of 12 fungi associated with fruit tree decline syndrome in Ontario, Canada.</title>
        <authorList>
            <person name="Sulman M."/>
            <person name="Ellouze W."/>
            <person name="Ilyukhin E."/>
        </authorList>
    </citation>
    <scope>NUCLEOTIDE SEQUENCE [LARGE SCALE GENOMIC DNA]</scope>
    <source>
        <strain evidence="3 4">M42-189</strain>
    </source>
</reference>
<keyword evidence="2" id="KW-0732">Signal</keyword>
<dbReference type="Proteomes" id="UP001521785">
    <property type="component" value="Unassembled WGS sequence"/>
</dbReference>
<organism evidence="3 4">
    <name type="scientific">Paraconiothyrium brasiliense</name>
    <dbReference type="NCBI Taxonomy" id="300254"/>
    <lineage>
        <taxon>Eukaryota</taxon>
        <taxon>Fungi</taxon>
        <taxon>Dikarya</taxon>
        <taxon>Ascomycota</taxon>
        <taxon>Pezizomycotina</taxon>
        <taxon>Dothideomycetes</taxon>
        <taxon>Pleosporomycetidae</taxon>
        <taxon>Pleosporales</taxon>
        <taxon>Massarineae</taxon>
        <taxon>Didymosphaeriaceae</taxon>
        <taxon>Paraconiothyrium</taxon>
    </lineage>
</organism>
<feature type="chain" id="PRO_5046894412" evidence="2">
    <location>
        <begin position="18"/>
        <end position="238"/>
    </location>
</feature>
<evidence type="ECO:0000313" key="3">
    <source>
        <dbReference type="EMBL" id="KAL1595300.1"/>
    </source>
</evidence>
<name>A0ABR3QT14_9PLEO</name>
<keyword evidence="4" id="KW-1185">Reference proteome</keyword>
<feature type="signal peptide" evidence="2">
    <location>
        <begin position="1"/>
        <end position="17"/>
    </location>
</feature>
<evidence type="ECO:0000256" key="2">
    <source>
        <dbReference type="SAM" id="SignalP"/>
    </source>
</evidence>
<gene>
    <name evidence="3" type="ORF">SLS60_009990</name>
</gene>
<protein>
    <submittedName>
        <fullName evidence="3">Uncharacterized protein</fullName>
    </submittedName>
</protein>